<protein>
    <submittedName>
        <fullName evidence="1">Uncharacterized protein</fullName>
    </submittedName>
</protein>
<dbReference type="AlphaFoldDB" id="A0A0K2ULZ4"/>
<sequence>MEVRKTNLLLGEFYDRIKQIVTPIKNFMEKKKYQDKRKKENNNSSQKV</sequence>
<dbReference type="EMBL" id="HACA01021521">
    <property type="protein sequence ID" value="CDW38882.1"/>
    <property type="molecule type" value="Transcribed_RNA"/>
</dbReference>
<evidence type="ECO:0000313" key="1">
    <source>
        <dbReference type="EMBL" id="CDW38882.1"/>
    </source>
</evidence>
<organism evidence="1">
    <name type="scientific">Lepeophtheirus salmonis</name>
    <name type="common">Salmon louse</name>
    <name type="synonym">Caligus salmonis</name>
    <dbReference type="NCBI Taxonomy" id="72036"/>
    <lineage>
        <taxon>Eukaryota</taxon>
        <taxon>Metazoa</taxon>
        <taxon>Ecdysozoa</taxon>
        <taxon>Arthropoda</taxon>
        <taxon>Crustacea</taxon>
        <taxon>Multicrustacea</taxon>
        <taxon>Hexanauplia</taxon>
        <taxon>Copepoda</taxon>
        <taxon>Siphonostomatoida</taxon>
        <taxon>Caligidae</taxon>
        <taxon>Lepeophtheirus</taxon>
    </lineage>
</organism>
<accession>A0A0K2ULZ4</accession>
<proteinExistence type="predicted"/>
<reference evidence="1" key="1">
    <citation type="submission" date="2014-05" db="EMBL/GenBank/DDBJ databases">
        <authorList>
            <person name="Chronopoulou M."/>
        </authorList>
    </citation>
    <scope>NUCLEOTIDE SEQUENCE</scope>
    <source>
        <tissue evidence="1">Whole organism</tissue>
    </source>
</reference>
<name>A0A0K2ULZ4_LEPSM</name>